<dbReference type="InterPro" id="IPR036397">
    <property type="entry name" value="RNaseH_sf"/>
</dbReference>
<dbReference type="OrthoDB" id="2273864at2759"/>
<keyword evidence="2" id="KW-1185">Reference proteome</keyword>
<dbReference type="InterPro" id="IPR012337">
    <property type="entry name" value="RNaseH-like_sf"/>
</dbReference>
<evidence type="ECO:0000313" key="1">
    <source>
        <dbReference type="EMBL" id="MBW0461582.1"/>
    </source>
</evidence>
<name>A0A9Q3BAI6_9BASI</name>
<proteinExistence type="predicted"/>
<reference evidence="1" key="1">
    <citation type="submission" date="2021-03" db="EMBL/GenBank/DDBJ databases">
        <title>Draft genome sequence of rust myrtle Austropuccinia psidii MF-1, a brazilian biotype.</title>
        <authorList>
            <person name="Quecine M.C."/>
            <person name="Pachon D.M.R."/>
            <person name="Bonatelli M.L."/>
            <person name="Correr F.H."/>
            <person name="Franceschini L.M."/>
            <person name="Leite T.F."/>
            <person name="Margarido G.R.A."/>
            <person name="Almeida C.A."/>
            <person name="Ferrarezi J.A."/>
            <person name="Labate C.A."/>
        </authorList>
    </citation>
    <scope>NUCLEOTIDE SEQUENCE</scope>
    <source>
        <strain evidence="1">MF-1</strain>
    </source>
</reference>
<dbReference type="Gene3D" id="3.30.420.10">
    <property type="entry name" value="Ribonuclease H-like superfamily/Ribonuclease H"/>
    <property type="match status" value="1"/>
</dbReference>
<dbReference type="Proteomes" id="UP000765509">
    <property type="component" value="Unassembled WGS sequence"/>
</dbReference>
<protein>
    <submittedName>
        <fullName evidence="1">Uncharacterized protein</fullName>
    </submittedName>
</protein>
<accession>A0A9Q3BAI6</accession>
<dbReference type="GO" id="GO:0003676">
    <property type="term" value="F:nucleic acid binding"/>
    <property type="evidence" value="ECO:0007669"/>
    <property type="project" value="InterPro"/>
</dbReference>
<dbReference type="SUPFAM" id="SSF53098">
    <property type="entry name" value="Ribonuclease H-like"/>
    <property type="match status" value="1"/>
</dbReference>
<dbReference type="EMBL" id="AVOT02000185">
    <property type="protein sequence ID" value="MBW0461582.1"/>
    <property type="molecule type" value="Genomic_DNA"/>
</dbReference>
<comment type="caution">
    <text evidence="1">The sequence shown here is derived from an EMBL/GenBank/DDBJ whole genome shotgun (WGS) entry which is preliminary data.</text>
</comment>
<sequence length="138" mass="15946">MIKIQEPSIHLETVHLDWVTGLPPGGDKWYNLCLLIGDRFSKTPIFFPCHKDDRAMDTAPLIWNRELYFYKAYHSQTDGLAERMIQDLGDMVRRICAYGIEFKDCNEFTHDGCTLLTKLKLEYKTSINASTNETPSII</sequence>
<evidence type="ECO:0000313" key="2">
    <source>
        <dbReference type="Proteomes" id="UP000765509"/>
    </source>
</evidence>
<gene>
    <name evidence="1" type="ORF">O181_001297</name>
</gene>
<dbReference type="AlphaFoldDB" id="A0A9Q3BAI6"/>
<organism evidence="1 2">
    <name type="scientific">Austropuccinia psidii MF-1</name>
    <dbReference type="NCBI Taxonomy" id="1389203"/>
    <lineage>
        <taxon>Eukaryota</taxon>
        <taxon>Fungi</taxon>
        <taxon>Dikarya</taxon>
        <taxon>Basidiomycota</taxon>
        <taxon>Pucciniomycotina</taxon>
        <taxon>Pucciniomycetes</taxon>
        <taxon>Pucciniales</taxon>
        <taxon>Sphaerophragmiaceae</taxon>
        <taxon>Austropuccinia</taxon>
    </lineage>
</organism>